<dbReference type="Proteomes" id="UP000619295">
    <property type="component" value="Unassembled WGS sequence"/>
</dbReference>
<dbReference type="RefSeq" id="WP_191123067.1">
    <property type="nucleotide sequence ID" value="NZ_JACXWY010000001.1"/>
</dbReference>
<name>A0A927E6L5_9HYPH</name>
<protein>
    <submittedName>
        <fullName evidence="1">Uncharacterized protein</fullName>
    </submittedName>
</protein>
<evidence type="ECO:0000313" key="1">
    <source>
        <dbReference type="EMBL" id="MBD3844250.1"/>
    </source>
</evidence>
<gene>
    <name evidence="1" type="ORF">IED13_00970</name>
</gene>
<evidence type="ECO:0000313" key="2">
    <source>
        <dbReference type="Proteomes" id="UP000619295"/>
    </source>
</evidence>
<keyword evidence="2" id="KW-1185">Reference proteome</keyword>
<reference evidence="1" key="1">
    <citation type="submission" date="2020-09" db="EMBL/GenBank/DDBJ databases">
        <title>Bosea spartocytisi sp. nov. a root nodule endophyte of Spartocytisus supranubius in the high mountain ecosystem fo the Teide National Park (Canary Islands, Spain).</title>
        <authorList>
            <person name="Pulido-Suarez L."/>
            <person name="Peix A."/>
            <person name="Igual J.M."/>
            <person name="Socas-Perez N."/>
            <person name="Velazquez E."/>
            <person name="Flores-Felix J.D."/>
            <person name="Leon-Barrios M."/>
        </authorList>
    </citation>
    <scope>NUCLEOTIDE SEQUENCE</scope>
    <source>
        <strain evidence="1">SSUT16</strain>
    </source>
</reference>
<comment type="caution">
    <text evidence="1">The sequence shown here is derived from an EMBL/GenBank/DDBJ whole genome shotgun (WGS) entry which is preliminary data.</text>
</comment>
<dbReference type="AlphaFoldDB" id="A0A927E6L5"/>
<accession>A0A927E6L5</accession>
<dbReference type="EMBL" id="JACXWY010000001">
    <property type="protein sequence ID" value="MBD3844250.1"/>
    <property type="molecule type" value="Genomic_DNA"/>
</dbReference>
<organism evidence="1 2">
    <name type="scientific">Bosea spartocytisi</name>
    <dbReference type="NCBI Taxonomy" id="2773451"/>
    <lineage>
        <taxon>Bacteria</taxon>
        <taxon>Pseudomonadati</taxon>
        <taxon>Pseudomonadota</taxon>
        <taxon>Alphaproteobacteria</taxon>
        <taxon>Hyphomicrobiales</taxon>
        <taxon>Boseaceae</taxon>
        <taxon>Bosea</taxon>
    </lineage>
</organism>
<sequence>MNIISFDRLQKARQQKALRDEQAFIEACERELESRPQDMAELIERAKARARDRERGQ</sequence>
<proteinExistence type="predicted"/>